<keyword evidence="2 3" id="KW-0694">RNA-binding</keyword>
<feature type="region of interest" description="Disordered" evidence="4">
    <location>
        <begin position="124"/>
        <end position="144"/>
    </location>
</feature>
<dbReference type="InterPro" id="IPR000504">
    <property type="entry name" value="RRM_dom"/>
</dbReference>
<keyword evidence="7" id="KW-1185">Reference proteome</keyword>
<reference evidence="6" key="1">
    <citation type="submission" date="2021-02" db="EMBL/GenBank/DDBJ databases">
        <authorList>
            <person name="Nowell W R."/>
        </authorList>
    </citation>
    <scope>NUCLEOTIDE SEQUENCE</scope>
</reference>
<dbReference type="GO" id="GO:0045202">
    <property type="term" value="C:synapse"/>
    <property type="evidence" value="ECO:0007669"/>
    <property type="project" value="TreeGrafter"/>
</dbReference>
<evidence type="ECO:0000256" key="2">
    <source>
        <dbReference type="ARBA" id="ARBA00022884"/>
    </source>
</evidence>
<dbReference type="SMART" id="SM00360">
    <property type="entry name" value="RRM"/>
    <property type="match status" value="2"/>
</dbReference>
<dbReference type="SUPFAM" id="SSF54928">
    <property type="entry name" value="RNA-binding domain, RBD"/>
    <property type="match status" value="1"/>
</dbReference>
<sequence length="702" mass="77534">MYSLVSASSAASPTISTRSFLSSGWYSYTPMSTESSTSKLILNANTSNSTSTTPTSSSPITVNGNDHHHHHQQQQQQLNNNVNGILNDGKLTSTNYHNGVLSDLQNTYQGSSWSNVIDPLSGASGDHPFDVHNSGRMFSPQTTPPPPLMAMQQQQQQQQQVSYQQAIQRRPITASHNFSTQTIRNGISIPSTQTAPPINGRTAIPSPLWNSQSPLIGSQTTLSMPPPHIQQQQPPSPSWNTTSIPHGFPATSSRRPVPSLTNPMGNSNTINNNLNQTLILGNGNLPISQTKKISSSQNNFFPFLQSTTNQNKYNNNHNNIQTPLVSSLSNTHQRTPAMTNFIQTQNKQSPPPPPPHIINGNDMEPNFPSMNSNDAYDMSSLQQIMDMMRNVSSDGVKRVYSDDSGMGSILDTESLISAGGPSSSIGLFGSPRAIPIDMNKEERFSRKVFVGGLPPDIDEEEIIAHFQRFGPLIVDWPHKQESKSYFPPKGYAFLIFTYERSVQELIDECVIDDSKLYMCVSSPSMKDKAVQIRPWLLADSDFVMDGSQPLDPRKTIFVGGVPRPLRAVELAMIMDRLYGGVCYAGIDTDPELKYPKGAGRVAFSNQQSYIAAISARFVQLQHGDIDKRVEVKPYVLDDQLCDECAGARCGGKFAPFFCANVTCLQYYCETCWASIHARAGREYHKPLVKEGADRPRTLPFRW</sequence>
<dbReference type="PANTHER" id="PTHR12566:SF12">
    <property type="entry name" value="TRANSLATIONAL REGULATOR ORB2"/>
    <property type="match status" value="1"/>
</dbReference>
<dbReference type="InterPro" id="IPR032296">
    <property type="entry name" value="CEBP_ZZ"/>
</dbReference>
<dbReference type="InterPro" id="IPR038446">
    <property type="entry name" value="CEBP_ZZ_sf"/>
</dbReference>
<dbReference type="CDD" id="cd12724">
    <property type="entry name" value="RRM1_CPEB2_like"/>
    <property type="match status" value="1"/>
</dbReference>
<dbReference type="Gene3D" id="3.30.70.330">
    <property type="match status" value="2"/>
</dbReference>
<comment type="caution">
    <text evidence="6">The sequence shown here is derived from an EMBL/GenBank/DDBJ whole genome shotgun (WGS) entry which is preliminary data.</text>
</comment>
<protein>
    <recommendedName>
        <fullName evidence="5">RRM domain-containing protein</fullName>
    </recommendedName>
</protein>
<dbReference type="Pfam" id="PF16366">
    <property type="entry name" value="CEBP_ZZ"/>
    <property type="match status" value="1"/>
</dbReference>
<dbReference type="GO" id="GO:0043022">
    <property type="term" value="F:ribosome binding"/>
    <property type="evidence" value="ECO:0007669"/>
    <property type="project" value="TreeGrafter"/>
</dbReference>
<evidence type="ECO:0000259" key="5">
    <source>
        <dbReference type="PROSITE" id="PS50102"/>
    </source>
</evidence>
<dbReference type="AlphaFoldDB" id="A0A814HVT9"/>
<evidence type="ECO:0000256" key="3">
    <source>
        <dbReference type="PROSITE-ProRule" id="PRU00176"/>
    </source>
</evidence>
<gene>
    <name evidence="6" type="ORF">JXQ802_LOCUS14847</name>
</gene>
<dbReference type="GO" id="GO:0005737">
    <property type="term" value="C:cytoplasm"/>
    <property type="evidence" value="ECO:0007669"/>
    <property type="project" value="TreeGrafter"/>
</dbReference>
<dbReference type="InterPro" id="IPR034819">
    <property type="entry name" value="CPEB"/>
</dbReference>
<dbReference type="GO" id="GO:2000766">
    <property type="term" value="P:negative regulation of cytoplasmic translation"/>
    <property type="evidence" value="ECO:0007669"/>
    <property type="project" value="TreeGrafter"/>
</dbReference>
<dbReference type="PANTHER" id="PTHR12566">
    <property type="entry name" value="CYTOPLASMIC POLYADENYLATION ELEMENT BINDING PROTEIN CPEB"/>
    <property type="match status" value="1"/>
</dbReference>
<dbReference type="FunFam" id="3.30.70.330:FF:000008">
    <property type="entry name" value="Cytoplasmic polyadenylation element-binding 2 isoform X2"/>
    <property type="match status" value="1"/>
</dbReference>
<organism evidence="6 7">
    <name type="scientific">Rotaria sordida</name>
    <dbReference type="NCBI Taxonomy" id="392033"/>
    <lineage>
        <taxon>Eukaryota</taxon>
        <taxon>Metazoa</taxon>
        <taxon>Spiralia</taxon>
        <taxon>Gnathifera</taxon>
        <taxon>Rotifera</taxon>
        <taxon>Eurotatoria</taxon>
        <taxon>Bdelloidea</taxon>
        <taxon>Philodinida</taxon>
        <taxon>Philodinidae</taxon>
        <taxon>Rotaria</taxon>
    </lineage>
</organism>
<dbReference type="PROSITE" id="PS50102">
    <property type="entry name" value="RRM"/>
    <property type="match status" value="2"/>
</dbReference>
<evidence type="ECO:0000256" key="4">
    <source>
        <dbReference type="SAM" id="MobiDB-lite"/>
    </source>
</evidence>
<feature type="region of interest" description="Disordered" evidence="4">
    <location>
        <begin position="45"/>
        <end position="77"/>
    </location>
</feature>
<dbReference type="InterPro" id="IPR012677">
    <property type="entry name" value="Nucleotide-bd_a/b_plait_sf"/>
</dbReference>
<dbReference type="CDD" id="cd12726">
    <property type="entry name" value="RRM2_CPEB2_like"/>
    <property type="match status" value="1"/>
</dbReference>
<feature type="domain" description="RRM" evidence="5">
    <location>
        <begin position="446"/>
        <end position="533"/>
    </location>
</feature>
<dbReference type="GO" id="GO:0043005">
    <property type="term" value="C:neuron projection"/>
    <property type="evidence" value="ECO:0007669"/>
    <property type="project" value="TreeGrafter"/>
</dbReference>
<keyword evidence="1" id="KW-0677">Repeat</keyword>
<proteinExistence type="predicted"/>
<dbReference type="GO" id="GO:0000900">
    <property type="term" value="F:mRNA regulatory element binding translation repressor activity"/>
    <property type="evidence" value="ECO:0007669"/>
    <property type="project" value="TreeGrafter"/>
</dbReference>
<dbReference type="Gene3D" id="4.10.640.40">
    <property type="entry name" value="Cytoplasmic polyadenylation element-binding protein, ZZ domain"/>
    <property type="match status" value="1"/>
</dbReference>
<dbReference type="GO" id="GO:0005634">
    <property type="term" value="C:nucleus"/>
    <property type="evidence" value="ECO:0007669"/>
    <property type="project" value="TreeGrafter"/>
</dbReference>
<dbReference type="CDD" id="cd19757">
    <property type="entry name" value="Bbox1"/>
    <property type="match status" value="1"/>
</dbReference>
<dbReference type="EMBL" id="CAJNOL010000338">
    <property type="protein sequence ID" value="CAF1014801.1"/>
    <property type="molecule type" value="Genomic_DNA"/>
</dbReference>
<dbReference type="Proteomes" id="UP000663870">
    <property type="component" value="Unassembled WGS sequence"/>
</dbReference>
<evidence type="ECO:0000313" key="7">
    <source>
        <dbReference type="Proteomes" id="UP000663870"/>
    </source>
</evidence>
<feature type="domain" description="RRM" evidence="5">
    <location>
        <begin position="554"/>
        <end position="632"/>
    </location>
</feature>
<dbReference type="FunFam" id="4.10.640.40:FF:000001">
    <property type="entry name" value="Cytoplasmic polyadenylation element-binding 2 isoform X2"/>
    <property type="match status" value="1"/>
</dbReference>
<name>A0A814HVT9_9BILA</name>
<dbReference type="Pfam" id="PF16367">
    <property type="entry name" value="RRM_7"/>
    <property type="match status" value="1"/>
</dbReference>
<evidence type="ECO:0000256" key="1">
    <source>
        <dbReference type="ARBA" id="ARBA00022737"/>
    </source>
</evidence>
<accession>A0A814HVT9</accession>
<dbReference type="InterPro" id="IPR035979">
    <property type="entry name" value="RBD_domain_sf"/>
</dbReference>
<evidence type="ECO:0000313" key="6">
    <source>
        <dbReference type="EMBL" id="CAF1014801.1"/>
    </source>
</evidence>
<feature type="compositionally biased region" description="Low complexity" evidence="4">
    <location>
        <begin position="45"/>
        <end position="61"/>
    </location>
</feature>
<dbReference type="GO" id="GO:0008135">
    <property type="term" value="F:translation factor activity, RNA binding"/>
    <property type="evidence" value="ECO:0007669"/>
    <property type="project" value="TreeGrafter"/>
</dbReference>
<dbReference type="GO" id="GO:0003730">
    <property type="term" value="F:mRNA 3'-UTR binding"/>
    <property type="evidence" value="ECO:0007669"/>
    <property type="project" value="InterPro"/>
</dbReference>